<keyword evidence="3" id="KW-1185">Reference proteome</keyword>
<evidence type="ECO:0008006" key="4">
    <source>
        <dbReference type="Google" id="ProtNLM"/>
    </source>
</evidence>
<reference evidence="2 3" key="1">
    <citation type="submission" date="2018-07" db="EMBL/GenBank/DDBJ databases">
        <title>Genome assembly of strain KB82.</title>
        <authorList>
            <person name="Kukolya J."/>
            <person name="Horvath B."/>
            <person name="Nagy I."/>
            <person name="Toth A."/>
        </authorList>
    </citation>
    <scope>NUCLEOTIDE SEQUENCE [LARGE SCALE GENOMIC DNA]</scope>
    <source>
        <strain evidence="2 3">Kb82</strain>
    </source>
</reference>
<evidence type="ECO:0000313" key="2">
    <source>
        <dbReference type="EMBL" id="MBE8723671.1"/>
    </source>
</evidence>
<organism evidence="2 3">
    <name type="scientific">Flavobacterium hungaricum</name>
    <dbReference type="NCBI Taxonomy" id="2082725"/>
    <lineage>
        <taxon>Bacteria</taxon>
        <taxon>Pseudomonadati</taxon>
        <taxon>Bacteroidota</taxon>
        <taxon>Flavobacteriia</taxon>
        <taxon>Flavobacteriales</taxon>
        <taxon>Flavobacteriaceae</taxon>
        <taxon>Flavobacterium</taxon>
    </lineage>
</organism>
<protein>
    <recommendedName>
        <fullName evidence="4">Lipoprotein</fullName>
    </recommendedName>
</protein>
<comment type="caution">
    <text evidence="2">The sequence shown here is derived from an EMBL/GenBank/DDBJ whole genome shotgun (WGS) entry which is preliminary data.</text>
</comment>
<accession>A0ABR9TE93</accession>
<sequence length="756" mass="89775">MKKFLVFTALLVSSFSRTLACGYSPYGEDIRYSICKPEYFKYAAYKAFYYNADLWGYDYGRDPNSYKLTDANILDWYNYANKKVSIEDIEDFNFNLSYTDVHSNSDNEFIKYLYANNKTEAINYLKIAKGCELTNESDDAWERNENENNERRSKLLAKIVKITNDEKNLYFKRKYAFLTIRLAYYSGDKNLIINIFESNFKDKKKDYLYYWSLFFYTFTKTNPAYMTDIADLMANCSEKRFASYYFFKSDFKIDDALKQAKTKEDIANVYAFVSMQKKDKNLEYLKEIYKNNPKSEILGFLLLRELNKIEDWVYTPYYSNYLPSTQYYPDWSNDKDKITTESLRNNSEHDRLYAQEVLDFINSVSINNVHDVLVWEASKINLQFITRNYTDCLKNIVSFEKKHQSEKVIDELKKIKALCITANQENGKAVIKPHIQSIILKYKDDERFIFALGRELEFKGNIVDGLALMSLIEGTTNENYNSDDVEWRGNRIKTSGNLAEFYRYFDYLDFVYTARDLQKIVNSIENTNVSEFQKAIYAKLYKDKDYLKDLLGTKYIRENQLSNALKTFKTLDKKYWDDNYNAWERGPYDEGYVFDQNPFYDFKHTKSFIPHKEKYLVTKLSVTEHLIKYINLANNVATKDKAYYYFLIANCYYNMSDYGNSWMMRRYSSSTWYGDNNGKESYIDEIEYRSKLKAAANYKLAYQNAKTVKFKALCLRMMDFAEKEEYTNSARVKKEFPEFASELSGCENLENYFKQR</sequence>
<feature type="chain" id="PRO_5045087446" description="Lipoprotein" evidence="1">
    <location>
        <begin position="21"/>
        <end position="756"/>
    </location>
</feature>
<dbReference type="EMBL" id="PRDM01000001">
    <property type="protein sequence ID" value="MBE8723671.1"/>
    <property type="molecule type" value="Genomic_DNA"/>
</dbReference>
<name>A0ABR9TE93_9FLAO</name>
<evidence type="ECO:0000313" key="3">
    <source>
        <dbReference type="Proteomes" id="UP000640614"/>
    </source>
</evidence>
<gene>
    <name evidence="2" type="ORF">C4F50_01850</name>
</gene>
<evidence type="ECO:0000256" key="1">
    <source>
        <dbReference type="SAM" id="SignalP"/>
    </source>
</evidence>
<dbReference type="Proteomes" id="UP000640614">
    <property type="component" value="Unassembled WGS sequence"/>
</dbReference>
<feature type="signal peptide" evidence="1">
    <location>
        <begin position="1"/>
        <end position="20"/>
    </location>
</feature>
<proteinExistence type="predicted"/>
<keyword evidence="1" id="KW-0732">Signal</keyword>
<dbReference type="RefSeq" id="WP_193844722.1">
    <property type="nucleotide sequence ID" value="NZ_PRDM01000001.1"/>
</dbReference>